<evidence type="ECO:0000313" key="4">
    <source>
        <dbReference type="Proteomes" id="UP000449906"/>
    </source>
</evidence>
<keyword evidence="2" id="KW-0812">Transmembrane</keyword>
<reference evidence="3 4" key="1">
    <citation type="submission" date="2019-09" db="EMBL/GenBank/DDBJ databases">
        <title>Pimelobacter sp. isolated from Paulinella.</title>
        <authorList>
            <person name="Jeong S.E."/>
        </authorList>
    </citation>
    <scope>NUCLEOTIDE SEQUENCE [LARGE SCALE GENOMIC DNA]</scope>
    <source>
        <strain evidence="3 4">Pch-N</strain>
    </source>
</reference>
<evidence type="ECO:0000256" key="1">
    <source>
        <dbReference type="SAM" id="MobiDB-lite"/>
    </source>
</evidence>
<organism evidence="3 4">
    <name type="scientific">Nocardioides simplex</name>
    <name type="common">Arthrobacter simplex</name>
    <dbReference type="NCBI Taxonomy" id="2045"/>
    <lineage>
        <taxon>Bacteria</taxon>
        <taxon>Bacillati</taxon>
        <taxon>Actinomycetota</taxon>
        <taxon>Actinomycetes</taxon>
        <taxon>Propionibacteriales</taxon>
        <taxon>Nocardioidaceae</taxon>
        <taxon>Pimelobacter</taxon>
    </lineage>
</organism>
<proteinExistence type="predicted"/>
<feature type="compositionally biased region" description="Low complexity" evidence="1">
    <location>
        <begin position="67"/>
        <end position="78"/>
    </location>
</feature>
<name>A0A7J5E4R4_NOCSI</name>
<dbReference type="RefSeq" id="WP_151580553.1">
    <property type="nucleotide sequence ID" value="NZ_WBVM01000001.1"/>
</dbReference>
<sequence>MRRDADPLTARASVLVAGLLAGLLALLATPALAAESPTSVGLTVLALALTALLHLTIAGSLAPSPVPAHARAGRPAPALTSRITDPVHHPVRPRAPGAV</sequence>
<keyword evidence="2" id="KW-1133">Transmembrane helix</keyword>
<dbReference type="EMBL" id="WBVM01000001">
    <property type="protein sequence ID" value="KAB2813252.1"/>
    <property type="molecule type" value="Genomic_DNA"/>
</dbReference>
<dbReference type="Proteomes" id="UP000449906">
    <property type="component" value="Unassembled WGS sequence"/>
</dbReference>
<evidence type="ECO:0000256" key="2">
    <source>
        <dbReference type="SAM" id="Phobius"/>
    </source>
</evidence>
<feature type="transmembrane region" description="Helical" evidence="2">
    <location>
        <begin position="43"/>
        <end position="62"/>
    </location>
</feature>
<comment type="caution">
    <text evidence="3">The sequence shown here is derived from an EMBL/GenBank/DDBJ whole genome shotgun (WGS) entry which is preliminary data.</text>
</comment>
<accession>A0A7J5E4R4</accession>
<evidence type="ECO:0000313" key="3">
    <source>
        <dbReference type="EMBL" id="KAB2813252.1"/>
    </source>
</evidence>
<protein>
    <submittedName>
        <fullName evidence="3">Uncharacterized protein</fullName>
    </submittedName>
</protein>
<gene>
    <name evidence="3" type="ORF">F9L07_16410</name>
</gene>
<dbReference type="AlphaFoldDB" id="A0A7J5E4R4"/>
<keyword evidence="2" id="KW-0472">Membrane</keyword>
<feature type="region of interest" description="Disordered" evidence="1">
    <location>
        <begin position="65"/>
        <end position="99"/>
    </location>
</feature>